<proteinExistence type="predicted"/>
<protein>
    <submittedName>
        <fullName evidence="2">Phage replication initiation protein</fullName>
    </submittedName>
</protein>
<sequence>MVTDTDTFLDMPATAQNLYFHLSIHADDDGFVGNPKTYMRICAARDDDLKILIAKEFLIAFDNGVIVIKDWRIHNTIRKDRYHPTTYQEEFKHLSLAENDSYVYQTGIIKRAEVEEPKTVDSLTTAGEPSGNQSATITRPVVAKRLPEVKLSKAKLSKDKKTLRGKSDKRTYAPDSDELKLATKLWEKILENNPEAKYPNLQSWANDVRLMHERDKRTWQQISNMIDWCQNDDFWQANILSAKKLREKYDQLKAQALRSAKPRQSVYGRQQRKEPVPDWAKPDYKAPTGDISAEAKAAIAAAKARLAAGGTND</sequence>
<dbReference type="AlphaFoldDB" id="A0A0R1ZIM5"/>
<name>A0A0R1ZIM5_9LACO</name>
<evidence type="ECO:0000313" key="3">
    <source>
        <dbReference type="Proteomes" id="UP000051679"/>
    </source>
</evidence>
<organism evidence="2 3">
    <name type="scientific">Lacticaseibacillus sharpeae JCM 1186 = DSM 20505</name>
    <dbReference type="NCBI Taxonomy" id="1291052"/>
    <lineage>
        <taxon>Bacteria</taxon>
        <taxon>Bacillati</taxon>
        <taxon>Bacillota</taxon>
        <taxon>Bacilli</taxon>
        <taxon>Lactobacillales</taxon>
        <taxon>Lactobacillaceae</taxon>
        <taxon>Lacticaseibacillus</taxon>
    </lineage>
</organism>
<dbReference type="PATRIC" id="fig|1291052.5.peg.2272"/>
<reference evidence="2 3" key="1">
    <citation type="journal article" date="2015" name="Genome Announc.">
        <title>Expanding the biotechnology potential of lactobacilli through comparative genomics of 213 strains and associated genera.</title>
        <authorList>
            <person name="Sun Z."/>
            <person name="Harris H.M."/>
            <person name="McCann A."/>
            <person name="Guo C."/>
            <person name="Argimon S."/>
            <person name="Zhang W."/>
            <person name="Yang X."/>
            <person name="Jeffery I.B."/>
            <person name="Cooney J.C."/>
            <person name="Kagawa T.F."/>
            <person name="Liu W."/>
            <person name="Song Y."/>
            <person name="Salvetti E."/>
            <person name="Wrobel A."/>
            <person name="Rasinkangas P."/>
            <person name="Parkhill J."/>
            <person name="Rea M.C."/>
            <person name="O'Sullivan O."/>
            <person name="Ritari J."/>
            <person name="Douillard F.P."/>
            <person name="Paul Ross R."/>
            <person name="Yang R."/>
            <person name="Briner A.E."/>
            <person name="Felis G.E."/>
            <person name="de Vos W.M."/>
            <person name="Barrangou R."/>
            <person name="Klaenhammer T.R."/>
            <person name="Caufield P.W."/>
            <person name="Cui Y."/>
            <person name="Zhang H."/>
            <person name="O'Toole P.W."/>
        </authorList>
    </citation>
    <scope>NUCLEOTIDE SEQUENCE [LARGE SCALE GENOMIC DNA]</scope>
    <source>
        <strain evidence="2 3">DSM 20505</strain>
    </source>
</reference>
<evidence type="ECO:0000256" key="1">
    <source>
        <dbReference type="SAM" id="MobiDB-lite"/>
    </source>
</evidence>
<dbReference type="STRING" id="1291052.FC18_GL002208"/>
<dbReference type="EMBL" id="AYYO01000044">
    <property type="protein sequence ID" value="KRM54792.1"/>
    <property type="molecule type" value="Genomic_DNA"/>
</dbReference>
<feature type="region of interest" description="Disordered" evidence="1">
    <location>
        <begin position="260"/>
        <end position="287"/>
    </location>
</feature>
<keyword evidence="3" id="KW-1185">Reference proteome</keyword>
<gene>
    <name evidence="2" type="ORF">FC18_GL002208</name>
</gene>
<dbReference type="Proteomes" id="UP000051679">
    <property type="component" value="Unassembled WGS sequence"/>
</dbReference>
<feature type="compositionally biased region" description="Basic and acidic residues" evidence="1">
    <location>
        <begin position="271"/>
        <end position="284"/>
    </location>
</feature>
<evidence type="ECO:0000313" key="2">
    <source>
        <dbReference type="EMBL" id="KRM54792.1"/>
    </source>
</evidence>
<accession>A0A0R1ZIM5</accession>
<comment type="caution">
    <text evidence="2">The sequence shown here is derived from an EMBL/GenBank/DDBJ whole genome shotgun (WGS) entry which is preliminary data.</text>
</comment>